<evidence type="ECO:0000313" key="1">
    <source>
        <dbReference type="EMBL" id="GLB83558.1"/>
    </source>
</evidence>
<gene>
    <name evidence="2" type="ORF">Mkiyose1413_17440</name>
    <name evidence="1" type="ORF">SRL2020028_28140</name>
</gene>
<dbReference type="Proteomes" id="UP001165663">
    <property type="component" value="Unassembled WGS sequence"/>
</dbReference>
<dbReference type="Proteomes" id="UP001064782">
    <property type="component" value="Unassembled WGS sequence"/>
</dbReference>
<dbReference type="AlphaFoldDB" id="A0A9P3Q560"/>
<dbReference type="EMBL" id="BRXE01000029">
    <property type="protein sequence ID" value="GLB83558.1"/>
    <property type="molecule type" value="Genomic_DNA"/>
</dbReference>
<proteinExistence type="predicted"/>
<organism evidence="2 3">
    <name type="scientific">Mycobacterium kiyosense</name>
    <dbReference type="NCBI Taxonomy" id="2871094"/>
    <lineage>
        <taxon>Bacteria</taxon>
        <taxon>Bacillati</taxon>
        <taxon>Actinomycetota</taxon>
        <taxon>Actinomycetes</taxon>
        <taxon>Mycobacteriales</taxon>
        <taxon>Mycobacteriaceae</taxon>
        <taxon>Mycobacterium</taxon>
    </lineage>
</organism>
<comment type="caution">
    <text evidence="2">The sequence shown here is derived from an EMBL/GenBank/DDBJ whole genome shotgun (WGS) entry which is preliminary data.</text>
</comment>
<sequence length="132" mass="12918">MITPETVVIAKTMARNPTATQNNRSVCHQPAIRSVATTEVAQPLTMLTALAATAVRASGAGGNRPGSGGTPVRASKDVGLRGSWVVGGDAIGGSGAVGARLMIRVRGSSVDSCDSGAAASAGSFGAVTGQPA</sequence>
<accession>A0A9P3Q560</accession>
<name>A0A9P3Q560_9MYCO</name>
<evidence type="ECO:0000313" key="2">
    <source>
        <dbReference type="EMBL" id="GLD29861.1"/>
    </source>
</evidence>
<keyword evidence="3" id="KW-1185">Reference proteome</keyword>
<dbReference type="EMBL" id="BRZI01000009">
    <property type="protein sequence ID" value="GLD29861.1"/>
    <property type="molecule type" value="Genomic_DNA"/>
</dbReference>
<evidence type="ECO:0000313" key="3">
    <source>
        <dbReference type="Proteomes" id="UP001064782"/>
    </source>
</evidence>
<protein>
    <submittedName>
        <fullName evidence="2">Uncharacterized protein</fullName>
    </submittedName>
</protein>
<reference evidence="2" key="1">
    <citation type="submission" date="2022-08" db="EMBL/GenBank/DDBJ databases">
        <title>Mycobacterium kiyosense sp. nov., scotochromogenic slow-glowing species isolated from respiratory specimens.</title>
        <authorList>
            <person name="Fukano H."/>
            <person name="Kazumi Y."/>
            <person name="Sakagami N."/>
            <person name="Ato M."/>
            <person name="Mitarai S."/>
            <person name="Hoshino Y."/>
        </authorList>
    </citation>
    <scope>NUCLEOTIDE SEQUENCE</scope>
    <source>
        <strain evidence="2">1413</strain>
        <strain evidence="1">SRL2020-028</strain>
    </source>
</reference>